<gene>
    <name evidence="6" type="primary">def</name>
    <name evidence="7" type="ORF">CJ199_05165</name>
</gene>
<comment type="catalytic activity">
    <reaction evidence="6">
        <text>N-terminal N-formyl-L-methionyl-[peptide] + H2O = N-terminal L-methionyl-[peptide] + formate</text>
        <dbReference type="Rhea" id="RHEA:24420"/>
        <dbReference type="Rhea" id="RHEA-COMP:10639"/>
        <dbReference type="Rhea" id="RHEA-COMP:10640"/>
        <dbReference type="ChEBI" id="CHEBI:15377"/>
        <dbReference type="ChEBI" id="CHEBI:15740"/>
        <dbReference type="ChEBI" id="CHEBI:49298"/>
        <dbReference type="ChEBI" id="CHEBI:64731"/>
        <dbReference type="EC" id="3.5.1.88"/>
    </reaction>
</comment>
<evidence type="ECO:0000256" key="4">
    <source>
        <dbReference type="ARBA" id="ARBA00022917"/>
    </source>
</evidence>
<dbReference type="PANTHER" id="PTHR10458:SF2">
    <property type="entry name" value="PEPTIDE DEFORMYLASE, MITOCHONDRIAL"/>
    <property type="match status" value="1"/>
</dbReference>
<dbReference type="RefSeq" id="WP_102238444.1">
    <property type="nucleotide sequence ID" value="NZ_PNHK01000002.1"/>
</dbReference>
<keyword evidence="3 6" id="KW-0378">Hydrolase</keyword>
<feature type="binding site" evidence="6">
    <location>
        <position position="186"/>
    </location>
    <ligand>
        <name>Fe cation</name>
        <dbReference type="ChEBI" id="CHEBI:24875"/>
    </ligand>
</feature>
<feature type="active site" evidence="6">
    <location>
        <position position="187"/>
    </location>
</feature>
<dbReference type="AlphaFoldDB" id="A0A2N6VNT5"/>
<comment type="caution">
    <text evidence="7">The sequence shown here is derived from an EMBL/GenBank/DDBJ whole genome shotgun (WGS) entry which is preliminary data.</text>
</comment>
<dbReference type="FunFam" id="3.90.45.10:FF:000003">
    <property type="entry name" value="Peptide deformylase"/>
    <property type="match status" value="1"/>
</dbReference>
<dbReference type="EMBL" id="PNHK01000002">
    <property type="protein sequence ID" value="PMD05812.1"/>
    <property type="molecule type" value="Genomic_DNA"/>
</dbReference>
<dbReference type="EC" id="3.5.1.88" evidence="6"/>
<evidence type="ECO:0000313" key="7">
    <source>
        <dbReference type="EMBL" id="PMD05812.1"/>
    </source>
</evidence>
<comment type="cofactor">
    <cofactor evidence="6">
        <name>Fe(2+)</name>
        <dbReference type="ChEBI" id="CHEBI:29033"/>
    </cofactor>
    <text evidence="6">Binds 1 Fe(2+) ion.</text>
</comment>
<dbReference type="PRINTS" id="PR01576">
    <property type="entry name" value="PDEFORMYLASE"/>
</dbReference>
<dbReference type="GO" id="GO:0042586">
    <property type="term" value="F:peptide deformylase activity"/>
    <property type="evidence" value="ECO:0007669"/>
    <property type="project" value="UniProtKB-UniRule"/>
</dbReference>
<evidence type="ECO:0000256" key="3">
    <source>
        <dbReference type="ARBA" id="ARBA00022801"/>
    </source>
</evidence>
<protein>
    <recommendedName>
        <fullName evidence="6">Peptide deformylase</fullName>
        <shortName evidence="6">PDF</shortName>
        <ecNumber evidence="6">3.5.1.88</ecNumber>
    </recommendedName>
    <alternativeName>
        <fullName evidence="6">Polypeptide deformylase</fullName>
    </alternativeName>
</protein>
<dbReference type="OrthoDB" id="9804313at2"/>
<comment type="similarity">
    <text evidence="1 6">Belongs to the polypeptide deformylase family.</text>
</comment>
<keyword evidence="4 6" id="KW-0648">Protein biosynthesis</keyword>
<keyword evidence="2 6" id="KW-0479">Metal-binding</keyword>
<dbReference type="PIRSF" id="PIRSF004749">
    <property type="entry name" value="Pep_def"/>
    <property type="match status" value="1"/>
</dbReference>
<feature type="binding site" evidence="6">
    <location>
        <position position="144"/>
    </location>
    <ligand>
        <name>Fe cation</name>
        <dbReference type="ChEBI" id="CHEBI:24875"/>
    </ligand>
</feature>
<dbReference type="Pfam" id="PF01327">
    <property type="entry name" value="Pep_deformylase"/>
    <property type="match status" value="1"/>
</dbReference>
<evidence type="ECO:0000256" key="5">
    <source>
        <dbReference type="ARBA" id="ARBA00023004"/>
    </source>
</evidence>
<dbReference type="GO" id="GO:0006412">
    <property type="term" value="P:translation"/>
    <property type="evidence" value="ECO:0007669"/>
    <property type="project" value="UniProtKB-UniRule"/>
</dbReference>
<evidence type="ECO:0000256" key="1">
    <source>
        <dbReference type="ARBA" id="ARBA00010759"/>
    </source>
</evidence>
<dbReference type="PANTHER" id="PTHR10458">
    <property type="entry name" value="PEPTIDE DEFORMYLASE"/>
    <property type="match status" value="1"/>
</dbReference>
<dbReference type="SUPFAM" id="SSF56420">
    <property type="entry name" value="Peptide deformylase"/>
    <property type="match status" value="1"/>
</dbReference>
<organism evidence="7 8">
    <name type="scientific">Brevibacterium paucivorans</name>
    <dbReference type="NCBI Taxonomy" id="170994"/>
    <lineage>
        <taxon>Bacteria</taxon>
        <taxon>Bacillati</taxon>
        <taxon>Actinomycetota</taxon>
        <taxon>Actinomycetes</taxon>
        <taxon>Micrococcales</taxon>
        <taxon>Brevibacteriaceae</taxon>
        <taxon>Brevibacterium</taxon>
    </lineage>
</organism>
<keyword evidence="5 6" id="KW-0408">Iron</keyword>
<evidence type="ECO:0000313" key="8">
    <source>
        <dbReference type="Proteomes" id="UP000235598"/>
    </source>
</evidence>
<dbReference type="NCBIfam" id="NF001159">
    <property type="entry name" value="PRK00150.1-3"/>
    <property type="match status" value="1"/>
</dbReference>
<evidence type="ECO:0000256" key="2">
    <source>
        <dbReference type="ARBA" id="ARBA00022723"/>
    </source>
</evidence>
<dbReference type="InterPro" id="IPR023635">
    <property type="entry name" value="Peptide_deformylase"/>
</dbReference>
<accession>A0A2N6VNT5</accession>
<comment type="function">
    <text evidence="6">Removes the formyl group from the N-terminal Met of newly synthesized proteins. Requires at least a dipeptide for an efficient rate of reaction. N-terminal L-methionine is a prerequisite for activity but the enzyme has broad specificity at other positions.</text>
</comment>
<name>A0A2N6VNT5_9MICO</name>
<dbReference type="InterPro" id="IPR036821">
    <property type="entry name" value="Peptide_deformylase_sf"/>
</dbReference>
<dbReference type="CDD" id="cd00487">
    <property type="entry name" value="Pep_deformylase"/>
    <property type="match status" value="1"/>
</dbReference>
<feature type="binding site" evidence="6">
    <location>
        <position position="190"/>
    </location>
    <ligand>
        <name>Fe cation</name>
        <dbReference type="ChEBI" id="CHEBI:24875"/>
    </ligand>
</feature>
<dbReference type="GO" id="GO:0046872">
    <property type="term" value="F:metal ion binding"/>
    <property type="evidence" value="ECO:0007669"/>
    <property type="project" value="UniProtKB-KW"/>
</dbReference>
<dbReference type="Proteomes" id="UP000235598">
    <property type="component" value="Unassembled WGS sequence"/>
</dbReference>
<reference evidence="7 8" key="1">
    <citation type="submission" date="2017-09" db="EMBL/GenBank/DDBJ databases">
        <title>Bacterial strain isolated from the female urinary microbiota.</title>
        <authorList>
            <person name="Thomas-White K."/>
            <person name="Kumar N."/>
            <person name="Forster S."/>
            <person name="Putonti C."/>
            <person name="Lawley T."/>
            <person name="Wolfe A.J."/>
        </authorList>
    </citation>
    <scope>NUCLEOTIDE SEQUENCE [LARGE SCALE GENOMIC DNA]</scope>
    <source>
        <strain evidence="7 8">UMB1301</strain>
    </source>
</reference>
<sequence length="237" mass="25331">MNTSTTQPRSNDGNQGNEISAQTIREQVDRALTAATNNDGVIPIVTAGDPVLRTTTARFDGQIDDSTLLELLTAMRTTMLAAPGVGLAAPQIGISLRLAVCEDPGTTSAEHAAARERTPLPFTALINPTYKPATDQLVAFYEGCLSIPGYQAVVARPRTVTLTAHDHEGATITKDITGWAGRIIAHETDHLDGILYLDKAEMRSLATHEQVARWWNQPTTQQAAAALGFELPAPPAL</sequence>
<evidence type="ECO:0000256" key="6">
    <source>
        <dbReference type="HAMAP-Rule" id="MF_00163"/>
    </source>
</evidence>
<proteinExistence type="inferred from homology"/>
<dbReference type="HAMAP" id="MF_00163">
    <property type="entry name" value="Pep_deformylase"/>
    <property type="match status" value="1"/>
</dbReference>
<dbReference type="Gene3D" id="3.90.45.10">
    <property type="entry name" value="Peptide deformylase"/>
    <property type="match status" value="1"/>
</dbReference>